<dbReference type="SMART" id="SM00559">
    <property type="entry name" value="Ku78"/>
    <property type="match status" value="1"/>
</dbReference>
<dbReference type="OrthoDB" id="9795084at2"/>
<dbReference type="GO" id="GO:0006310">
    <property type="term" value="P:DNA recombination"/>
    <property type="evidence" value="ECO:0007669"/>
    <property type="project" value="UniProtKB-KW"/>
</dbReference>
<evidence type="ECO:0000256" key="3">
    <source>
        <dbReference type="HAMAP-Rule" id="MF_01875"/>
    </source>
</evidence>
<organism evidence="6 7">
    <name type="scientific">Actinacidiphila guanduensis</name>
    <dbReference type="NCBI Taxonomy" id="310781"/>
    <lineage>
        <taxon>Bacteria</taxon>
        <taxon>Bacillati</taxon>
        <taxon>Actinomycetota</taxon>
        <taxon>Actinomycetes</taxon>
        <taxon>Kitasatosporales</taxon>
        <taxon>Streptomycetaceae</taxon>
        <taxon>Actinacidiphila</taxon>
    </lineage>
</organism>
<dbReference type="InterPro" id="IPR016194">
    <property type="entry name" value="SPOC-like_C_dom_sf"/>
</dbReference>
<dbReference type="NCBIfam" id="TIGR02772">
    <property type="entry name" value="Ku_bact"/>
    <property type="match status" value="1"/>
</dbReference>
<dbReference type="EMBL" id="FNIE01000008">
    <property type="protein sequence ID" value="SDO19036.1"/>
    <property type="molecule type" value="Genomic_DNA"/>
</dbReference>
<name>A0A1H0HIK9_9ACTN</name>
<dbReference type="InterPro" id="IPR009187">
    <property type="entry name" value="Prok_Ku"/>
</dbReference>
<protein>
    <recommendedName>
        <fullName evidence="3">Non-homologous end joining protein Ku</fullName>
    </recommendedName>
</protein>
<dbReference type="GO" id="GO:0003690">
    <property type="term" value="F:double-stranded DNA binding"/>
    <property type="evidence" value="ECO:0007669"/>
    <property type="project" value="UniProtKB-UniRule"/>
</dbReference>
<gene>
    <name evidence="3" type="primary">ku</name>
    <name evidence="6" type="ORF">SAMN05216259_10873</name>
</gene>
<keyword evidence="3" id="KW-0234">DNA repair</keyword>
<evidence type="ECO:0000313" key="7">
    <source>
        <dbReference type="Proteomes" id="UP000199341"/>
    </source>
</evidence>
<dbReference type="HAMAP" id="MF_01875">
    <property type="entry name" value="Prokaryotic_Ku"/>
    <property type="match status" value="1"/>
</dbReference>
<feature type="compositionally biased region" description="Basic residues" evidence="4">
    <location>
        <begin position="312"/>
        <end position="342"/>
    </location>
</feature>
<sequence length="392" mass="41169">MPRVWSGSLTFSLVTIPVTVEAATSSHKVAFRQIHTEDGGRVRYRKTCELDQQVLQPDDIGRAFEAPDGTLVEITDEELDGMPLPTVKTIEVSGFVGLADVPPEQFDTPYFLAPSSPAANKPYVLMRDALAQSGKAAVGKLALRGSEKLALVRARGDVLVLQMLHWNDELRAPDDAAPRSDVEVGDDELEGALALIDSMSGVSVEDYRDEYGEAVEALLTARMEGTEPAGTAEPRRKEGGETVDLMAALEASVDEARTSRAKGGGRRGGAEVTHLHEHRSRKAAAKKSAAKPSSDAAAEGEDAEGGAPARRTAAKRSGPKAAPKKAAAKKAAAKKQPGKKAAAKSATSATSGKKTAGKKTAAKKTAAKSTKKATPKKAAGKRSGESGRRRTG</sequence>
<comment type="function">
    <text evidence="3">With LigD forms a non-homologous end joining (NHEJ) DNA repair enzyme, which repairs dsDNA breaks with reduced fidelity. Binds linear dsDNA with 5'- and 3'- overhangs but not closed circular dsDNA nor ssDNA. Recruits and stimulates the ligase activity of LigD.</text>
</comment>
<reference evidence="6 7" key="1">
    <citation type="submission" date="2016-10" db="EMBL/GenBank/DDBJ databases">
        <authorList>
            <person name="de Groot N.N."/>
        </authorList>
    </citation>
    <scope>NUCLEOTIDE SEQUENCE [LARGE SCALE GENOMIC DNA]</scope>
    <source>
        <strain evidence="6 7">CGMCC 4.2022</strain>
    </source>
</reference>
<dbReference type="GO" id="GO:0006303">
    <property type="term" value="P:double-strand break repair via nonhomologous end joining"/>
    <property type="evidence" value="ECO:0007669"/>
    <property type="project" value="UniProtKB-UniRule"/>
</dbReference>
<dbReference type="Pfam" id="PF02735">
    <property type="entry name" value="Ku"/>
    <property type="match status" value="1"/>
</dbReference>
<evidence type="ECO:0000313" key="6">
    <source>
        <dbReference type="EMBL" id="SDO19036.1"/>
    </source>
</evidence>
<keyword evidence="3" id="KW-0227">DNA damage</keyword>
<dbReference type="PANTHER" id="PTHR41251:SF1">
    <property type="entry name" value="NON-HOMOLOGOUS END JOINING PROTEIN KU"/>
    <property type="match status" value="1"/>
</dbReference>
<comment type="subunit">
    <text evidence="3">Homodimer. Interacts with LigD.</text>
</comment>
<dbReference type="SUPFAM" id="SSF100939">
    <property type="entry name" value="SPOC domain-like"/>
    <property type="match status" value="1"/>
</dbReference>
<proteinExistence type="inferred from homology"/>
<dbReference type="InterPro" id="IPR006164">
    <property type="entry name" value="DNA_bd_Ku70/Ku80"/>
</dbReference>
<comment type="similarity">
    <text evidence="3">Belongs to the prokaryotic Ku family.</text>
</comment>
<evidence type="ECO:0000259" key="5">
    <source>
        <dbReference type="SMART" id="SM00559"/>
    </source>
</evidence>
<keyword evidence="1 3" id="KW-0238">DNA-binding</keyword>
<keyword evidence="7" id="KW-1185">Reference proteome</keyword>
<accession>A0A1H0HIK9</accession>
<dbReference type="PANTHER" id="PTHR41251">
    <property type="entry name" value="NON-HOMOLOGOUS END JOINING PROTEIN KU"/>
    <property type="match status" value="1"/>
</dbReference>
<evidence type="ECO:0000256" key="2">
    <source>
        <dbReference type="ARBA" id="ARBA00023172"/>
    </source>
</evidence>
<dbReference type="Gene3D" id="2.40.290.10">
    <property type="match status" value="1"/>
</dbReference>
<feature type="domain" description="Ku" evidence="5">
    <location>
        <begin position="52"/>
        <end position="181"/>
    </location>
</feature>
<dbReference type="RefSeq" id="WP_093785643.1">
    <property type="nucleotide sequence ID" value="NZ_FNIE01000008.1"/>
</dbReference>
<keyword evidence="2 3" id="KW-0233">DNA recombination</keyword>
<feature type="compositionally biased region" description="Basic and acidic residues" evidence="4">
    <location>
        <begin position="382"/>
        <end position="392"/>
    </location>
</feature>
<feature type="compositionally biased region" description="Low complexity" evidence="4">
    <location>
        <begin position="343"/>
        <end position="354"/>
    </location>
</feature>
<feature type="region of interest" description="Disordered" evidence="4">
    <location>
        <begin position="254"/>
        <end position="392"/>
    </location>
</feature>
<dbReference type="AlphaFoldDB" id="A0A1H0HIK9"/>
<evidence type="ECO:0000256" key="4">
    <source>
        <dbReference type="SAM" id="MobiDB-lite"/>
    </source>
</evidence>
<feature type="compositionally biased region" description="Basic residues" evidence="4">
    <location>
        <begin position="276"/>
        <end position="289"/>
    </location>
</feature>
<dbReference type="Proteomes" id="UP000199341">
    <property type="component" value="Unassembled WGS sequence"/>
</dbReference>
<dbReference type="STRING" id="310781.SAMN05216259_10873"/>
<feature type="compositionally biased region" description="Basic residues" evidence="4">
    <location>
        <begin position="355"/>
        <end position="380"/>
    </location>
</feature>
<evidence type="ECO:0000256" key="1">
    <source>
        <dbReference type="ARBA" id="ARBA00023125"/>
    </source>
</evidence>